<dbReference type="STRING" id="690850.Desaf_2177"/>
<accession>F3YWL2</accession>
<proteinExistence type="predicted"/>
<dbReference type="Pfam" id="PF04015">
    <property type="entry name" value="DUF362"/>
    <property type="match status" value="1"/>
</dbReference>
<keyword evidence="3" id="KW-1185">Reference proteome</keyword>
<gene>
    <name evidence="2" type="ORF">Desaf_2177</name>
</gene>
<dbReference type="eggNOG" id="COG2006">
    <property type="taxonomic scope" value="Bacteria"/>
</dbReference>
<dbReference type="Proteomes" id="UP000007844">
    <property type="component" value="Chromosome"/>
</dbReference>
<dbReference type="KEGG" id="daf:Desaf_2177"/>
<evidence type="ECO:0000313" key="3">
    <source>
        <dbReference type="Proteomes" id="UP000007844"/>
    </source>
</evidence>
<feature type="domain" description="DUF362" evidence="1">
    <location>
        <begin position="44"/>
        <end position="238"/>
    </location>
</feature>
<dbReference type="HOGENOM" id="CLU_058393_1_0_7"/>
<sequence length="312" mass="32991">MYAGAMQSTVAMARLGAYEESALLCEAGLLLEAIGFRPAPGSLVLLKPNLVSATNAGLSTTHPLVVRAACRLVLDYGARVVVADSPAFGSAESVAGQSGLTEALRGLPVKLTTLCNPRRLPLRLGGSLGLGSLALEADAILNLPKFKAHNQMRVSAAVKNLFGCVVGCRKAIAHARWGDHGNRFESALMDVAQALLSKTVHLLDGITAMHVRGPMKGDPYPLGMLAASIDGVALDTALYGLLGLRPQDVPLWAEALRRGAPGAELSSLAYSLAQPADFDFSGFVIPEVLDVQTFHPYRLIRGRLRSLCARFL</sequence>
<name>F3YWL2_DESAF</name>
<evidence type="ECO:0000313" key="2">
    <source>
        <dbReference type="EMBL" id="EGJ50505.1"/>
    </source>
</evidence>
<dbReference type="EMBL" id="CP003221">
    <property type="protein sequence ID" value="EGJ50505.1"/>
    <property type="molecule type" value="Genomic_DNA"/>
</dbReference>
<dbReference type="AlphaFoldDB" id="F3YWL2"/>
<dbReference type="InterPro" id="IPR007160">
    <property type="entry name" value="DUF362"/>
</dbReference>
<evidence type="ECO:0000259" key="1">
    <source>
        <dbReference type="Pfam" id="PF04015"/>
    </source>
</evidence>
<protein>
    <recommendedName>
        <fullName evidence="1">DUF362 domain-containing protein</fullName>
    </recommendedName>
</protein>
<reference evidence="2 3" key="1">
    <citation type="journal article" date="2011" name="J. Bacteriol.">
        <title>Genome sequence of the mercury-methylating and pleomorphic Desulfovibrio africanus Strain Walvis Bay.</title>
        <authorList>
            <person name="Brown S.D."/>
            <person name="Wall J.D."/>
            <person name="Kucken A.M."/>
            <person name="Gilmour C.C."/>
            <person name="Podar M."/>
            <person name="Brandt C.C."/>
            <person name="Teshima H."/>
            <person name="Detter J.C."/>
            <person name="Han C.S."/>
            <person name="Land M.L."/>
            <person name="Lucas S."/>
            <person name="Han J."/>
            <person name="Pennacchio L."/>
            <person name="Nolan M."/>
            <person name="Pitluck S."/>
            <person name="Woyke T."/>
            <person name="Goodwin L."/>
            <person name="Palumbo A.V."/>
            <person name="Elias D.A."/>
        </authorList>
    </citation>
    <scope>NUCLEOTIDE SEQUENCE [LARGE SCALE GENOMIC DNA]</scope>
    <source>
        <strain evidence="2 3">Walvis Bay</strain>
    </source>
</reference>
<organism evidence="2 3">
    <name type="scientific">Desulfocurvibacter africanus subsp. africanus str. Walvis Bay</name>
    <dbReference type="NCBI Taxonomy" id="690850"/>
    <lineage>
        <taxon>Bacteria</taxon>
        <taxon>Pseudomonadati</taxon>
        <taxon>Thermodesulfobacteriota</taxon>
        <taxon>Desulfovibrionia</taxon>
        <taxon>Desulfovibrionales</taxon>
        <taxon>Desulfovibrionaceae</taxon>
        <taxon>Desulfocurvibacter</taxon>
    </lineage>
</organism>